<keyword evidence="1" id="KW-0812">Transmembrane</keyword>
<dbReference type="PATRIC" id="fig|458.5.peg.403"/>
<feature type="domain" description="Saccharopine dehydrogenase-like C-terminal" evidence="3">
    <location>
        <begin position="157"/>
        <end position="442"/>
    </location>
</feature>
<evidence type="ECO:0000313" key="4">
    <source>
        <dbReference type="EMBL" id="KTD49760.1"/>
    </source>
</evidence>
<dbReference type="Gene3D" id="3.30.360.30">
    <property type="entry name" value="homospermidine synthase like"/>
    <property type="match status" value="1"/>
</dbReference>
<keyword evidence="1" id="KW-1133">Transmembrane helix</keyword>
<reference evidence="4 5" key="1">
    <citation type="submission" date="2015-11" db="EMBL/GenBank/DDBJ databases">
        <title>Genomic analysis of 38 Legionella species identifies large and diverse effector repertoires.</title>
        <authorList>
            <person name="Burstein D."/>
            <person name="Amaro F."/>
            <person name="Zusman T."/>
            <person name="Lifshitz Z."/>
            <person name="Cohen O."/>
            <person name="Gilbert J.A."/>
            <person name="Pupko T."/>
            <person name="Shuman H.A."/>
            <person name="Segal G."/>
        </authorList>
    </citation>
    <scope>NUCLEOTIDE SEQUENCE [LARGE SCALE GENOMIC DNA]</scope>
    <source>
        <strain evidence="4 5">WA-270A-C2</strain>
    </source>
</reference>
<feature type="transmembrane region" description="Helical" evidence="1">
    <location>
        <begin position="12"/>
        <end position="33"/>
    </location>
</feature>
<comment type="caution">
    <text evidence="4">The sequence shown here is derived from an EMBL/GenBank/DDBJ whole genome shotgun (WGS) entry which is preliminary data.</text>
</comment>
<feature type="domain" description="Saccharopine dehydrogenase NADP binding" evidence="2">
    <location>
        <begin position="16"/>
        <end position="150"/>
    </location>
</feature>
<keyword evidence="5" id="KW-1185">Reference proteome</keyword>
<keyword evidence="1" id="KW-0472">Membrane</keyword>
<dbReference type="Proteomes" id="UP000054608">
    <property type="component" value="Unassembled WGS sequence"/>
</dbReference>
<dbReference type="InterPro" id="IPR005097">
    <property type="entry name" value="Sacchrp_dh_NADP-bd"/>
</dbReference>
<evidence type="ECO:0000313" key="5">
    <source>
        <dbReference type="Proteomes" id="UP000054608"/>
    </source>
</evidence>
<name>A0A0W0XZ63_9GAMM</name>
<dbReference type="EMBL" id="LNYT01000005">
    <property type="protein sequence ID" value="KTD49760.1"/>
    <property type="molecule type" value="Genomic_DNA"/>
</dbReference>
<protein>
    <submittedName>
        <fullName evidence="4">Homospermidine synthase</fullName>
    </submittedName>
</protein>
<sequence length="476" mass="54177">MAMNRYKKYRKFAGKIVILGFGSIGQAIFPLLARHLVIEPQQVRVVSKLAEEETIAQELGVNFRLLEVTRENYKPFFDEELSVGDFLINLSTGISSADLIRLCQVKKVLYLDASTEPWEGYYTDESLSPPQRTNYALREEMLAMKGKAGSTAVITHGANPGLVSHFVKQALWNMARDNDLPIRPLHTAQDWAYLAHQLTIKAIHIAERDTQITSTPKMPGEFVNTWSVPGFMAEARQPAELSWGTHERHWPKDAHHYDFGSNCSIYLHRPGAMTQVRTWTPALGPFHGFLITHAESISIADYLSIRCNGNVIYRPTVHYAYFPCPDATLSLHEYNGMEWQNGMNQEEHNRLIVDDIIDGMDELGVLLMGNRKGAYWFGSQLSIHDARKQVPYNNATSLQVAAGVLAAVLWAMEYPECGIVEPEDLDYQYILKIALPYLGKVSGYYTHWNPLKDRQQLYNEKIDQSDPWQFLNIRVI</sequence>
<dbReference type="STRING" id="458.Lrub_0388"/>
<evidence type="ECO:0000259" key="2">
    <source>
        <dbReference type="Pfam" id="PF03435"/>
    </source>
</evidence>
<proteinExistence type="predicted"/>
<dbReference type="Gene3D" id="3.40.50.720">
    <property type="entry name" value="NAD(P)-binding Rossmann-like Domain"/>
    <property type="match status" value="1"/>
</dbReference>
<gene>
    <name evidence="4" type="primary">hss</name>
    <name evidence="4" type="ORF">Lrub_0388</name>
</gene>
<evidence type="ECO:0000256" key="1">
    <source>
        <dbReference type="SAM" id="Phobius"/>
    </source>
</evidence>
<organism evidence="4 5">
    <name type="scientific">Legionella rubrilucens</name>
    <dbReference type="NCBI Taxonomy" id="458"/>
    <lineage>
        <taxon>Bacteria</taxon>
        <taxon>Pseudomonadati</taxon>
        <taxon>Pseudomonadota</taxon>
        <taxon>Gammaproteobacteria</taxon>
        <taxon>Legionellales</taxon>
        <taxon>Legionellaceae</taxon>
        <taxon>Legionella</taxon>
    </lineage>
</organism>
<dbReference type="RefSeq" id="WP_337589121.1">
    <property type="nucleotide sequence ID" value="NZ_CAAAIN010000010.1"/>
</dbReference>
<dbReference type="AlphaFoldDB" id="A0A0W0XZ63"/>
<dbReference type="Pfam" id="PF03435">
    <property type="entry name" value="Sacchrp_dh_NADP"/>
    <property type="match status" value="1"/>
</dbReference>
<evidence type="ECO:0000259" key="3">
    <source>
        <dbReference type="Pfam" id="PF16653"/>
    </source>
</evidence>
<dbReference type="Pfam" id="PF16653">
    <property type="entry name" value="Sacchrp_dh_C"/>
    <property type="match status" value="1"/>
</dbReference>
<dbReference type="InterPro" id="IPR023181">
    <property type="entry name" value="Homospermid_syn-like_C"/>
</dbReference>
<dbReference type="InterPro" id="IPR032095">
    <property type="entry name" value="Sacchrp_dh-like_C"/>
</dbReference>
<accession>A0A0W0XZ63</accession>